<comment type="caution">
    <text evidence="2">The sequence shown here is derived from an EMBL/GenBank/DDBJ whole genome shotgun (WGS) entry which is preliminary data.</text>
</comment>
<dbReference type="GO" id="GO:0016020">
    <property type="term" value="C:membrane"/>
    <property type="evidence" value="ECO:0007669"/>
    <property type="project" value="TreeGrafter"/>
</dbReference>
<dbReference type="Gene3D" id="3.40.50.1820">
    <property type="entry name" value="alpha/beta hydrolase"/>
    <property type="match status" value="1"/>
</dbReference>
<name>A0A9P4M094_9PEZI</name>
<feature type="domain" description="AB hydrolase-1" evidence="1">
    <location>
        <begin position="65"/>
        <end position="287"/>
    </location>
</feature>
<evidence type="ECO:0000259" key="1">
    <source>
        <dbReference type="Pfam" id="PF00561"/>
    </source>
</evidence>
<dbReference type="InterPro" id="IPR050266">
    <property type="entry name" value="AB_hydrolase_sf"/>
</dbReference>
<dbReference type="PANTHER" id="PTHR43798">
    <property type="entry name" value="MONOACYLGLYCEROL LIPASE"/>
    <property type="match status" value="1"/>
</dbReference>
<keyword evidence="3" id="KW-1185">Reference proteome</keyword>
<dbReference type="SUPFAM" id="SSF53474">
    <property type="entry name" value="alpha/beta-Hydrolases"/>
    <property type="match status" value="1"/>
</dbReference>
<evidence type="ECO:0000313" key="3">
    <source>
        <dbReference type="Proteomes" id="UP000799772"/>
    </source>
</evidence>
<dbReference type="EMBL" id="ML978138">
    <property type="protein sequence ID" value="KAF2093386.1"/>
    <property type="molecule type" value="Genomic_DNA"/>
</dbReference>
<dbReference type="OrthoDB" id="10249433at2759"/>
<organism evidence="2 3">
    <name type="scientific">Rhizodiscina lignyota</name>
    <dbReference type="NCBI Taxonomy" id="1504668"/>
    <lineage>
        <taxon>Eukaryota</taxon>
        <taxon>Fungi</taxon>
        <taxon>Dikarya</taxon>
        <taxon>Ascomycota</taxon>
        <taxon>Pezizomycotina</taxon>
        <taxon>Dothideomycetes</taxon>
        <taxon>Pleosporomycetidae</taxon>
        <taxon>Aulographales</taxon>
        <taxon>Rhizodiscinaceae</taxon>
        <taxon>Rhizodiscina</taxon>
    </lineage>
</organism>
<dbReference type="Pfam" id="PF00561">
    <property type="entry name" value="Abhydrolase_1"/>
    <property type="match status" value="1"/>
</dbReference>
<protein>
    <submittedName>
        <fullName evidence="2">Alpha/beta-hydrolase</fullName>
    </submittedName>
</protein>
<reference evidence="2" key="1">
    <citation type="journal article" date="2020" name="Stud. Mycol.">
        <title>101 Dothideomycetes genomes: a test case for predicting lifestyles and emergence of pathogens.</title>
        <authorList>
            <person name="Haridas S."/>
            <person name="Albert R."/>
            <person name="Binder M."/>
            <person name="Bloem J."/>
            <person name="Labutti K."/>
            <person name="Salamov A."/>
            <person name="Andreopoulos B."/>
            <person name="Baker S."/>
            <person name="Barry K."/>
            <person name="Bills G."/>
            <person name="Bluhm B."/>
            <person name="Cannon C."/>
            <person name="Castanera R."/>
            <person name="Culley D."/>
            <person name="Daum C."/>
            <person name="Ezra D."/>
            <person name="Gonzalez J."/>
            <person name="Henrissat B."/>
            <person name="Kuo A."/>
            <person name="Liang C."/>
            <person name="Lipzen A."/>
            <person name="Lutzoni F."/>
            <person name="Magnuson J."/>
            <person name="Mondo S."/>
            <person name="Nolan M."/>
            <person name="Ohm R."/>
            <person name="Pangilinan J."/>
            <person name="Park H.-J."/>
            <person name="Ramirez L."/>
            <person name="Alfaro M."/>
            <person name="Sun H."/>
            <person name="Tritt A."/>
            <person name="Yoshinaga Y."/>
            <person name="Zwiers L.-H."/>
            <person name="Turgeon B."/>
            <person name="Goodwin S."/>
            <person name="Spatafora J."/>
            <person name="Crous P."/>
            <person name="Grigoriev I."/>
        </authorList>
    </citation>
    <scope>NUCLEOTIDE SEQUENCE</scope>
    <source>
        <strain evidence="2">CBS 133067</strain>
    </source>
</reference>
<evidence type="ECO:0000313" key="2">
    <source>
        <dbReference type="EMBL" id="KAF2093386.1"/>
    </source>
</evidence>
<dbReference type="AlphaFoldDB" id="A0A9P4M094"/>
<accession>A0A9P4M094</accession>
<dbReference type="Proteomes" id="UP000799772">
    <property type="component" value="Unassembled WGS sequence"/>
</dbReference>
<dbReference type="InterPro" id="IPR029058">
    <property type="entry name" value="AB_hydrolase_fold"/>
</dbReference>
<sequence length="304" mass="33613">MSATEEFGPELVQKAISGTRIPPQEHKFKGYEGVELVCWISGSGPLVIAHSPGWGVGYEYLKKYFTPLTEKYTFLAINSRGTPPSAIPDASKMGSATMAEDLEALRIFLKLEKMTLMGHSNGAAVVQAYAVKYPTRVEKLLLLCAQLIGFTTSDDVRKKFLEARKDHPVYKEAIPGMAKAYAATTDAELTAGLAQLMPFYFADPECAASKEWKENVANGNVSLWAWKSQKKIDDATPMPDLGAVKAKTLIVLCDEDPVCTELWANKIHELISGSKLVVMKNSGHMPWHEATEEFWKTLFEFVDA</sequence>
<dbReference type="InterPro" id="IPR000073">
    <property type="entry name" value="AB_hydrolase_1"/>
</dbReference>
<dbReference type="PANTHER" id="PTHR43798:SF33">
    <property type="entry name" value="HYDROLASE, PUTATIVE (AFU_ORTHOLOGUE AFUA_2G14860)-RELATED"/>
    <property type="match status" value="1"/>
</dbReference>
<proteinExistence type="predicted"/>
<gene>
    <name evidence="2" type="ORF">NA57DRAFT_61509</name>
</gene>